<dbReference type="InterPro" id="IPR059238">
    <property type="entry name" value="UBX1_UBXN9"/>
</dbReference>
<dbReference type="OrthoDB" id="440781at2759"/>
<organism evidence="2 3">
    <name type="scientific">Apis cerana cerana</name>
    <name type="common">Oriental honeybee</name>
    <dbReference type="NCBI Taxonomy" id="94128"/>
    <lineage>
        <taxon>Eukaryota</taxon>
        <taxon>Metazoa</taxon>
        <taxon>Ecdysozoa</taxon>
        <taxon>Arthropoda</taxon>
        <taxon>Hexapoda</taxon>
        <taxon>Insecta</taxon>
        <taxon>Pterygota</taxon>
        <taxon>Neoptera</taxon>
        <taxon>Endopterygota</taxon>
        <taxon>Hymenoptera</taxon>
        <taxon>Apocrita</taxon>
        <taxon>Aculeata</taxon>
        <taxon>Apoidea</taxon>
        <taxon>Anthophila</taxon>
        <taxon>Apidae</taxon>
        <taxon>Apis</taxon>
    </lineage>
</organism>
<evidence type="ECO:0000313" key="2">
    <source>
        <dbReference type="EMBL" id="PBC31859.1"/>
    </source>
</evidence>
<protein>
    <submittedName>
        <fullName evidence="2">Tether containing UBX domain for GLUT4</fullName>
    </submittedName>
</protein>
<dbReference type="CDD" id="cd16105">
    <property type="entry name" value="Ubl_ASPSCR1_like"/>
    <property type="match status" value="1"/>
</dbReference>
<dbReference type="CDD" id="cd16118">
    <property type="entry name" value="UBX2_UBXN9"/>
    <property type="match status" value="1"/>
</dbReference>
<dbReference type="AlphaFoldDB" id="A0A2A3EL17"/>
<dbReference type="GO" id="GO:0006886">
    <property type="term" value="P:intracellular protein transport"/>
    <property type="evidence" value="ECO:0007669"/>
    <property type="project" value="TreeGrafter"/>
</dbReference>
<accession>A0A2A3EL17</accession>
<dbReference type="GO" id="GO:0005737">
    <property type="term" value="C:cytoplasm"/>
    <property type="evidence" value="ECO:0007669"/>
    <property type="project" value="TreeGrafter"/>
</dbReference>
<feature type="domain" description="UBX" evidence="1">
    <location>
        <begin position="344"/>
        <end position="419"/>
    </location>
</feature>
<dbReference type="Gene3D" id="3.10.20.90">
    <property type="entry name" value="Phosphatidylinositol 3-kinase Catalytic Subunit, Chain A, domain 1"/>
    <property type="match status" value="2"/>
</dbReference>
<proteinExistence type="predicted"/>
<evidence type="ECO:0000313" key="3">
    <source>
        <dbReference type="Proteomes" id="UP000242457"/>
    </source>
</evidence>
<gene>
    <name evidence="2" type="ORF">APICC_05707</name>
</gene>
<dbReference type="GO" id="GO:0042593">
    <property type="term" value="P:glucose homeostasis"/>
    <property type="evidence" value="ECO:0007669"/>
    <property type="project" value="TreeGrafter"/>
</dbReference>
<dbReference type="GO" id="GO:0005634">
    <property type="term" value="C:nucleus"/>
    <property type="evidence" value="ECO:0007669"/>
    <property type="project" value="TreeGrafter"/>
</dbReference>
<evidence type="ECO:0000259" key="1">
    <source>
        <dbReference type="PROSITE" id="PS50033"/>
    </source>
</evidence>
<dbReference type="PANTHER" id="PTHR46467:SF1">
    <property type="entry name" value="TETHER CONTAINING UBX DOMAIN FOR GLUT4"/>
    <property type="match status" value="1"/>
</dbReference>
<dbReference type="PANTHER" id="PTHR46467">
    <property type="entry name" value="TETHER CONTAINING UBX DOMAIN FOR GLUT4"/>
    <property type="match status" value="1"/>
</dbReference>
<dbReference type="CDD" id="cd17075">
    <property type="entry name" value="UBX1_UBXN9"/>
    <property type="match status" value="1"/>
</dbReference>
<keyword evidence="3" id="KW-1185">Reference proteome</keyword>
<dbReference type="STRING" id="94128.A0A2A3EL17"/>
<dbReference type="InterPro" id="IPR021569">
    <property type="entry name" value="TUG-UBL1"/>
</dbReference>
<dbReference type="InterPro" id="IPR001012">
    <property type="entry name" value="UBX_dom"/>
</dbReference>
<dbReference type="EMBL" id="KZ288227">
    <property type="protein sequence ID" value="PBC31859.1"/>
    <property type="molecule type" value="Genomic_DNA"/>
</dbReference>
<name>A0A2A3EL17_APICC</name>
<sequence>MATNKNVIVLVPNGRRQNVAVTPNTTILQILEEVCQKHGYNVDNYDLKHFNHVLDPNAILRFTGLANNAQLEMIPCTKIRSTSTVVIGIQLENGERLMSEFMPNITLAEILKNLNVNEDFEKVTLIYMHREISGTEALKNTTLKLLGINNGKAILRLVHRNPKNIDSVTSATLKTVNKNIDIDKKNSKNDYLLPTNSNQASESNVSTNQEMQKIKELVVCSQNMEKKTKEIIKEQKEDITIPSTSTDNYVGNQILMQSCSKRESDDLNNIEFLGERNALVFNQATIQGTFRDELPDDFYDLTVDDAKILLRDAKRYRKELEEAPLLTNVQRQSNQKKQILNQLNKYHYTIIRIQFPDQFVLQGLFQPMETVQAIKDFIKCYLTDENSDFIIFTTPPKHILDPNSHLINENLVPCAIIHYSGSSTLKSDVKQKFTDPKKVELQVAKTRKLMINQETKTINEDMNINNVTNSRSAFNTSTNNELLHEKKNKIPKWLNSSLK</sequence>
<dbReference type="PROSITE" id="PS50033">
    <property type="entry name" value="UBX"/>
    <property type="match status" value="1"/>
</dbReference>
<dbReference type="Pfam" id="PF11470">
    <property type="entry name" value="TUG-UBL1"/>
    <property type="match status" value="1"/>
</dbReference>
<reference evidence="2 3" key="1">
    <citation type="submission" date="2014-07" db="EMBL/GenBank/DDBJ databases">
        <title>Genomic and transcriptomic analysis on Apis cerana provide comprehensive insights into honey bee biology.</title>
        <authorList>
            <person name="Diao Q."/>
            <person name="Sun L."/>
            <person name="Zheng H."/>
            <person name="Zheng H."/>
            <person name="Xu S."/>
            <person name="Wang S."/>
            <person name="Zeng Z."/>
            <person name="Hu F."/>
            <person name="Su S."/>
            <person name="Wu J."/>
        </authorList>
    </citation>
    <scope>NUCLEOTIDE SEQUENCE [LARGE SCALE GENOMIC DNA]</scope>
    <source>
        <tissue evidence="2">Pupae without intestine</tissue>
    </source>
</reference>
<dbReference type="InterPro" id="IPR029071">
    <property type="entry name" value="Ubiquitin-like_domsf"/>
</dbReference>
<dbReference type="Proteomes" id="UP000242457">
    <property type="component" value="Unassembled WGS sequence"/>
</dbReference>
<dbReference type="GO" id="GO:0012506">
    <property type="term" value="C:vesicle membrane"/>
    <property type="evidence" value="ECO:0007669"/>
    <property type="project" value="TreeGrafter"/>
</dbReference>
<dbReference type="SUPFAM" id="SSF54236">
    <property type="entry name" value="Ubiquitin-like"/>
    <property type="match status" value="2"/>
</dbReference>